<name>A0A6G9YKT3_9NOCA</name>
<evidence type="ECO:0000256" key="1">
    <source>
        <dbReference type="SAM" id="MobiDB-lite"/>
    </source>
</evidence>
<dbReference type="Gene3D" id="2.60.120.10">
    <property type="entry name" value="Jelly Rolls"/>
    <property type="match status" value="1"/>
</dbReference>
<keyword evidence="3" id="KW-1185">Reference proteome</keyword>
<accession>A0A6G9YKT3</accession>
<sequence>MSTTNYAGRSPSRFSTICATSRPPSPSAEPEYLMTIPAYLIDLLQNTSAPANSYPAQPSITHVALTKTVAKHWGEERWLVTEGAPFGFKVIHLTAGHRTSLQYHRRKEEANLILRGSGTLYYAPSPDEPLLQRPLVVGEIVHVRPGTVHRIEADTDITLVEVSTPELDDVIRLADDQNRADGRIDAEHETGSAS</sequence>
<dbReference type="KEGG" id="nah:F5544_30355"/>
<dbReference type="InterPro" id="IPR014710">
    <property type="entry name" value="RmlC-like_jellyroll"/>
</dbReference>
<dbReference type="Proteomes" id="UP000503540">
    <property type="component" value="Chromosome"/>
</dbReference>
<dbReference type="InterPro" id="IPR011051">
    <property type="entry name" value="RmlC_Cupin_sf"/>
</dbReference>
<gene>
    <name evidence="2" type="ORF">F5544_30355</name>
</gene>
<dbReference type="SUPFAM" id="SSF51182">
    <property type="entry name" value="RmlC-like cupins"/>
    <property type="match status" value="1"/>
</dbReference>
<evidence type="ECO:0000313" key="3">
    <source>
        <dbReference type="Proteomes" id="UP000503540"/>
    </source>
</evidence>
<dbReference type="EMBL" id="CP046172">
    <property type="protein sequence ID" value="QIS13915.1"/>
    <property type="molecule type" value="Genomic_DNA"/>
</dbReference>
<proteinExistence type="predicted"/>
<protein>
    <submittedName>
        <fullName evidence="2">Cupin domain-containing protein</fullName>
    </submittedName>
</protein>
<feature type="compositionally biased region" description="Polar residues" evidence="1">
    <location>
        <begin position="1"/>
        <end position="19"/>
    </location>
</feature>
<dbReference type="AlphaFoldDB" id="A0A6G9YKT3"/>
<organism evidence="2 3">
    <name type="scientific">Nocardia arthritidis</name>
    <dbReference type="NCBI Taxonomy" id="228602"/>
    <lineage>
        <taxon>Bacteria</taxon>
        <taxon>Bacillati</taxon>
        <taxon>Actinomycetota</taxon>
        <taxon>Actinomycetes</taxon>
        <taxon>Mycobacteriales</taxon>
        <taxon>Nocardiaceae</taxon>
        <taxon>Nocardia</taxon>
    </lineage>
</organism>
<reference evidence="2 3" key="1">
    <citation type="journal article" date="2019" name="ACS Chem. Biol.">
        <title>Identification and Mobilization of a Cryptic Antibiotic Biosynthesis Gene Locus from a Human-Pathogenic Nocardia Isolate.</title>
        <authorList>
            <person name="Herisse M."/>
            <person name="Ishida K."/>
            <person name="Porter J.L."/>
            <person name="Howden B."/>
            <person name="Hertweck C."/>
            <person name="Stinear T.P."/>
            <person name="Pidot S.J."/>
        </authorList>
    </citation>
    <scope>NUCLEOTIDE SEQUENCE [LARGE SCALE GENOMIC DNA]</scope>
    <source>
        <strain evidence="2 3">AUSMDU00012717</strain>
    </source>
</reference>
<evidence type="ECO:0000313" key="2">
    <source>
        <dbReference type="EMBL" id="QIS13915.1"/>
    </source>
</evidence>
<feature type="region of interest" description="Disordered" evidence="1">
    <location>
        <begin position="1"/>
        <end position="28"/>
    </location>
</feature>